<evidence type="ECO:0000313" key="2">
    <source>
        <dbReference type="EMBL" id="CAA9441877.1"/>
    </source>
</evidence>
<reference evidence="2" key="1">
    <citation type="submission" date="2020-02" db="EMBL/GenBank/DDBJ databases">
        <authorList>
            <person name="Meier V. D."/>
        </authorList>
    </citation>
    <scope>NUCLEOTIDE SEQUENCE</scope>
    <source>
        <strain evidence="2">AVDCRST_MAG66</strain>
    </source>
</reference>
<feature type="compositionally biased region" description="Basic and acidic residues" evidence="1">
    <location>
        <begin position="96"/>
        <end position="110"/>
    </location>
</feature>
<accession>A0A6J4QN31</accession>
<gene>
    <name evidence="2" type="ORF">AVDCRST_MAG66-4393</name>
</gene>
<name>A0A6J4QN31_9PSEU</name>
<sequence length="386" mass="42710">MRHRPERVPPVAVVESRAGQGHGLLQGGCAAVAPGQLLDRVQAPHRQLGVPGPARDADQPRRPLQFLHEAAGAGAELVPRLADPVGSGDGALGLRQEGDPRQRVPDRGVEQDPPGGQLVEGGQRLDRPRVVAEAHVRRRRDRHRQLDPDGAPAPVRDRHRTRRALQGVVAAPVLQVQQRVQPCDDRFERVQTGHVHQGLHPGQHRQRLAGNVRVGQLLHQEDLGEQHPDGRLLLRVLQSQVVAQQSRDQLSAVPLPVGFDAQSHYPRRPGEVIDMTTVGVLPRVPGRIVHEGQEHQVGQGVIESRVIALQLLDQLPRDRQGGRELAPHHPETDSLQALERRRHDGFGSMRGQQVEEVAHGHRQRDPRPCSVVSTRFRGKPVVPRKW</sequence>
<proteinExistence type="predicted"/>
<protein>
    <submittedName>
        <fullName evidence="2">Uncharacterized protein</fullName>
    </submittedName>
</protein>
<feature type="compositionally biased region" description="Basic and acidic residues" evidence="1">
    <location>
        <begin position="123"/>
        <end position="135"/>
    </location>
</feature>
<dbReference type="EMBL" id="CADCUS010000560">
    <property type="protein sequence ID" value="CAA9441877.1"/>
    <property type="molecule type" value="Genomic_DNA"/>
</dbReference>
<organism evidence="2">
    <name type="scientific">uncultured Pseudonocardia sp</name>
    <dbReference type="NCBI Taxonomy" id="211455"/>
    <lineage>
        <taxon>Bacteria</taxon>
        <taxon>Bacillati</taxon>
        <taxon>Actinomycetota</taxon>
        <taxon>Actinomycetes</taxon>
        <taxon>Pseudonocardiales</taxon>
        <taxon>Pseudonocardiaceae</taxon>
        <taxon>Pseudonocardia</taxon>
        <taxon>environmental samples</taxon>
    </lineage>
</organism>
<evidence type="ECO:0000256" key="1">
    <source>
        <dbReference type="SAM" id="MobiDB-lite"/>
    </source>
</evidence>
<dbReference type="AlphaFoldDB" id="A0A6J4QN31"/>
<feature type="region of interest" description="Disordered" evidence="1">
    <location>
        <begin position="80"/>
        <end position="159"/>
    </location>
</feature>